<protein>
    <submittedName>
        <fullName evidence="1">Glycoside hydrolase family 104 protein</fullName>
    </submittedName>
</protein>
<organism evidence="1 2">
    <name type="scientific">Dickeya poaceiphila</name>
    <dbReference type="NCBI Taxonomy" id="568768"/>
    <lineage>
        <taxon>Bacteria</taxon>
        <taxon>Pseudomonadati</taxon>
        <taxon>Pseudomonadota</taxon>
        <taxon>Gammaproteobacteria</taxon>
        <taxon>Enterobacterales</taxon>
        <taxon>Pectobacteriaceae</taxon>
        <taxon>Dickeya</taxon>
    </lineage>
</organism>
<dbReference type="Gene3D" id="1.10.530.10">
    <property type="match status" value="1"/>
</dbReference>
<dbReference type="KEGG" id="dic:Dpoa569_0003294"/>
<dbReference type="InterPro" id="IPR023346">
    <property type="entry name" value="Lysozyme-like_dom_sf"/>
</dbReference>
<dbReference type="SUPFAM" id="SSF53955">
    <property type="entry name" value="Lysozyme-like"/>
    <property type="match status" value="1"/>
</dbReference>
<accession>A0A5B8II34</accession>
<dbReference type="CDD" id="cd00736">
    <property type="entry name" value="lambda_lys-like"/>
    <property type="match status" value="1"/>
</dbReference>
<dbReference type="RefSeq" id="WP_042868611.1">
    <property type="nucleotide sequence ID" value="NZ_CM001975.1"/>
</dbReference>
<evidence type="ECO:0000313" key="2">
    <source>
        <dbReference type="Proteomes" id="UP000320591"/>
    </source>
</evidence>
<dbReference type="EMBL" id="CP042220">
    <property type="protein sequence ID" value="QDX31290.1"/>
    <property type="molecule type" value="Genomic_DNA"/>
</dbReference>
<keyword evidence="2" id="KW-1185">Reference proteome</keyword>
<dbReference type="GO" id="GO:0016787">
    <property type="term" value="F:hydrolase activity"/>
    <property type="evidence" value="ECO:0007669"/>
    <property type="project" value="UniProtKB-KW"/>
</dbReference>
<dbReference type="STRING" id="568768.GCA_000406125_00658"/>
<name>A0A5B8II34_9GAMM</name>
<gene>
    <name evidence="1" type="ORF">Dpoa569_0003294</name>
</gene>
<evidence type="ECO:0000313" key="1">
    <source>
        <dbReference type="EMBL" id="QDX31290.1"/>
    </source>
</evidence>
<dbReference type="Proteomes" id="UP000320591">
    <property type="component" value="Chromosome"/>
</dbReference>
<reference evidence="1 2" key="1">
    <citation type="journal article" date="2019" name="Environ. Microbiol.">
        <title>The phytopathogenic nature of Dickeya aquatica 174/2 and the dynamic early evolution of Dickeya pathogenicity.</title>
        <authorList>
            <person name="Duprey A."/>
            <person name="Taib N."/>
            <person name="Leonard S."/>
            <person name="Garin T."/>
            <person name="Flandrois J.P."/>
            <person name="Nasser W."/>
            <person name="Brochier-Armanet C."/>
            <person name="Reverchon S."/>
        </authorList>
    </citation>
    <scope>NUCLEOTIDE SEQUENCE [LARGE SCALE GENOMIC DNA]</scope>
    <source>
        <strain evidence="1 2">NCPPB 569</strain>
    </source>
</reference>
<dbReference type="OrthoDB" id="8660079at2"/>
<keyword evidence="1" id="KW-0378">Hydrolase</keyword>
<sequence length="564" mass="60145">MAQTIDELLISLGLKMDAKSFQKANDAIKGVSDKILQLAAVAGTGMGLRALISGVAQTALEMKRVADNTGFTIRQIQGLEMAMNRLKINPEAAQDIAKMIPALQLKARFGQLGDKAYWGAAFNPTEFARMDAMNGLKYFINAYSKMNYDQRTFLRQGAETGQDSPLIRLSEKGSGFLDESMKMAGNMPFPIDNELLKNAQVFNDEMAQFKNNLDALAISLGKGIIPVVNDLLKVTNRFIQENPGTAKGMLTAAGVGSVVAGSGMLKWLLRPTPPKGPVPTASRGLLSRLLFNPLTLEAAAALTPGNIFTSADEARAMSNPLLNRGGSGGGVSPREAYQRQTSGEIGKLVDNPNARAYLDAIAKAEGTAGHMNNGYNTLFGGEQFANMSDHPRILKPFTQTDGVQNKTSAAGRYQFTQKSWDEAASALGLTDFSPRSQDMAALWLIQRAGQLDNVVNGDFMSATNGLGGVWASLPSSPYAQPKRSQADMANYLGDYGYRAGAVPTPAALPVIGQGGSAGGGMVINQQNEFNISGAGLNEQQMKDAAAAAIGETAKRWQQSYVLGR</sequence>
<proteinExistence type="predicted"/>
<dbReference type="AlphaFoldDB" id="A0A5B8II34"/>